<dbReference type="SUPFAM" id="SSF49503">
    <property type="entry name" value="Cupredoxins"/>
    <property type="match status" value="1"/>
</dbReference>
<keyword evidence="4" id="KW-1185">Reference proteome</keyword>
<dbReference type="Pfam" id="PF13473">
    <property type="entry name" value="Cupredoxin_1"/>
    <property type="match status" value="1"/>
</dbReference>
<sequence length="113" mass="12512">MAPKDCVGIVRLFIFSFCCFAVGGFFAALAAEHHTVLQNNKSFDREEIVIAIGDSVEFKNADQVKHNIQIQELGYNSGIQQPGSGSSLRFDESGRFKVRCGIHSKMKMTVLVE</sequence>
<dbReference type="OrthoDB" id="7306926at2"/>
<proteinExistence type="predicted"/>
<dbReference type="EMBL" id="VHSH01000002">
    <property type="protein sequence ID" value="TQV82095.1"/>
    <property type="molecule type" value="Genomic_DNA"/>
</dbReference>
<dbReference type="Gene3D" id="2.60.40.420">
    <property type="entry name" value="Cupredoxins - blue copper proteins"/>
    <property type="match status" value="1"/>
</dbReference>
<protein>
    <recommendedName>
        <fullName evidence="2">EfeO-type cupredoxin-like domain-containing protein</fullName>
    </recommendedName>
</protein>
<name>A0A545TXZ6_9PROT</name>
<dbReference type="InterPro" id="IPR028096">
    <property type="entry name" value="EfeO_Cupredoxin"/>
</dbReference>
<accession>A0A545TXZ6</accession>
<dbReference type="InterPro" id="IPR008972">
    <property type="entry name" value="Cupredoxin"/>
</dbReference>
<keyword evidence="1" id="KW-0812">Transmembrane</keyword>
<dbReference type="AlphaFoldDB" id="A0A545TXZ6"/>
<feature type="domain" description="EfeO-type cupredoxin-like" evidence="2">
    <location>
        <begin position="14"/>
        <end position="112"/>
    </location>
</feature>
<evidence type="ECO:0000313" key="3">
    <source>
        <dbReference type="EMBL" id="TQV82095.1"/>
    </source>
</evidence>
<evidence type="ECO:0000259" key="2">
    <source>
        <dbReference type="Pfam" id="PF13473"/>
    </source>
</evidence>
<gene>
    <name evidence="3" type="ORF">FKG95_07670</name>
</gene>
<keyword evidence="1" id="KW-1133">Transmembrane helix</keyword>
<feature type="transmembrane region" description="Helical" evidence="1">
    <location>
        <begin position="12"/>
        <end position="31"/>
    </location>
</feature>
<dbReference type="Proteomes" id="UP000315252">
    <property type="component" value="Unassembled WGS sequence"/>
</dbReference>
<organism evidence="3 4">
    <name type="scientific">Denitrobaculum tricleocarpae</name>
    <dbReference type="NCBI Taxonomy" id="2591009"/>
    <lineage>
        <taxon>Bacteria</taxon>
        <taxon>Pseudomonadati</taxon>
        <taxon>Pseudomonadota</taxon>
        <taxon>Alphaproteobacteria</taxon>
        <taxon>Rhodospirillales</taxon>
        <taxon>Rhodospirillaceae</taxon>
        <taxon>Denitrobaculum</taxon>
    </lineage>
</organism>
<reference evidence="3 4" key="1">
    <citation type="submission" date="2019-06" db="EMBL/GenBank/DDBJ databases">
        <title>Whole genome sequence for Rhodospirillaceae sp. R148.</title>
        <authorList>
            <person name="Wang G."/>
        </authorList>
    </citation>
    <scope>NUCLEOTIDE SEQUENCE [LARGE SCALE GENOMIC DNA]</scope>
    <source>
        <strain evidence="3 4">R148</strain>
    </source>
</reference>
<dbReference type="RefSeq" id="WP_142895725.1">
    <property type="nucleotide sequence ID" value="NZ_ML660053.1"/>
</dbReference>
<keyword evidence="1" id="KW-0472">Membrane</keyword>
<evidence type="ECO:0000313" key="4">
    <source>
        <dbReference type="Proteomes" id="UP000315252"/>
    </source>
</evidence>
<evidence type="ECO:0000256" key="1">
    <source>
        <dbReference type="SAM" id="Phobius"/>
    </source>
</evidence>
<comment type="caution">
    <text evidence="3">The sequence shown here is derived from an EMBL/GenBank/DDBJ whole genome shotgun (WGS) entry which is preliminary data.</text>
</comment>